<dbReference type="AlphaFoldDB" id="A0A9P5NAS3"/>
<feature type="signal peptide" evidence="1">
    <location>
        <begin position="1"/>
        <end position="21"/>
    </location>
</feature>
<evidence type="ECO:0000256" key="1">
    <source>
        <dbReference type="SAM" id="SignalP"/>
    </source>
</evidence>
<dbReference type="Proteomes" id="UP000724874">
    <property type="component" value="Unassembled WGS sequence"/>
</dbReference>
<reference evidence="2" key="1">
    <citation type="submission" date="2020-11" db="EMBL/GenBank/DDBJ databases">
        <authorList>
            <consortium name="DOE Joint Genome Institute"/>
            <person name="Ahrendt S."/>
            <person name="Riley R."/>
            <person name="Andreopoulos W."/>
            <person name="LaButti K."/>
            <person name="Pangilinan J."/>
            <person name="Ruiz-duenas F.J."/>
            <person name="Barrasa J.M."/>
            <person name="Sanchez-Garcia M."/>
            <person name="Camarero S."/>
            <person name="Miyauchi S."/>
            <person name="Serrano A."/>
            <person name="Linde D."/>
            <person name="Babiker R."/>
            <person name="Drula E."/>
            <person name="Ayuso-Fernandez I."/>
            <person name="Pacheco R."/>
            <person name="Padilla G."/>
            <person name="Ferreira P."/>
            <person name="Barriuso J."/>
            <person name="Kellner H."/>
            <person name="Castanera R."/>
            <person name="Alfaro M."/>
            <person name="Ramirez L."/>
            <person name="Pisabarro A.G."/>
            <person name="Kuo A."/>
            <person name="Tritt A."/>
            <person name="Lipzen A."/>
            <person name="He G."/>
            <person name="Yan M."/>
            <person name="Ng V."/>
            <person name="Cullen D."/>
            <person name="Martin F."/>
            <person name="Rosso M.-N."/>
            <person name="Henrissat B."/>
            <person name="Hibbett D."/>
            <person name="Martinez A.T."/>
            <person name="Grigoriev I.V."/>
        </authorList>
    </citation>
    <scope>NUCLEOTIDE SEQUENCE</scope>
    <source>
        <strain evidence="2">AH 44721</strain>
    </source>
</reference>
<gene>
    <name evidence="2" type="ORF">CPB84DRAFT_1752549</name>
</gene>
<accession>A0A9P5NAS3</accession>
<proteinExistence type="predicted"/>
<comment type="caution">
    <text evidence="2">The sequence shown here is derived from an EMBL/GenBank/DDBJ whole genome shotgun (WGS) entry which is preliminary data.</text>
</comment>
<sequence>MSLHSHSFITVFMFISSPALHWTFDVTQVNSEMVHPAPGTLDDHEVNFSNWSAFVQQGVRLRATIWCFEVVSVKGLTSSSLQGHGTLEECPQGFCHPFHMALLTFGRMVQATRASTAPLVIVATCKEDLTGNWL</sequence>
<organism evidence="2 3">
    <name type="scientific">Gymnopilus junonius</name>
    <name type="common">Spectacular rustgill mushroom</name>
    <name type="synonym">Gymnopilus spectabilis subsp. junonius</name>
    <dbReference type="NCBI Taxonomy" id="109634"/>
    <lineage>
        <taxon>Eukaryota</taxon>
        <taxon>Fungi</taxon>
        <taxon>Dikarya</taxon>
        <taxon>Basidiomycota</taxon>
        <taxon>Agaricomycotina</taxon>
        <taxon>Agaricomycetes</taxon>
        <taxon>Agaricomycetidae</taxon>
        <taxon>Agaricales</taxon>
        <taxon>Agaricineae</taxon>
        <taxon>Hymenogastraceae</taxon>
        <taxon>Gymnopilus</taxon>
    </lineage>
</organism>
<evidence type="ECO:0000313" key="3">
    <source>
        <dbReference type="Proteomes" id="UP000724874"/>
    </source>
</evidence>
<name>A0A9P5NAS3_GYMJU</name>
<keyword evidence="3" id="KW-1185">Reference proteome</keyword>
<keyword evidence="1" id="KW-0732">Signal</keyword>
<protein>
    <submittedName>
        <fullName evidence="2">Uncharacterized protein</fullName>
    </submittedName>
</protein>
<evidence type="ECO:0000313" key="2">
    <source>
        <dbReference type="EMBL" id="KAF8875971.1"/>
    </source>
</evidence>
<feature type="chain" id="PRO_5040344564" evidence="1">
    <location>
        <begin position="22"/>
        <end position="134"/>
    </location>
</feature>
<dbReference type="EMBL" id="JADNYJ010000189">
    <property type="protein sequence ID" value="KAF8875971.1"/>
    <property type="molecule type" value="Genomic_DNA"/>
</dbReference>